<dbReference type="RefSeq" id="WP_129734968.1">
    <property type="nucleotide sequence ID" value="NZ_PRLM01000004.1"/>
</dbReference>
<dbReference type="EC" id="3.5.1.88" evidence="2"/>
<dbReference type="PRINTS" id="PR01576">
    <property type="entry name" value="PDEFORMYLASE"/>
</dbReference>
<dbReference type="InterPro" id="IPR036821">
    <property type="entry name" value="Peptide_deformylase_sf"/>
</dbReference>
<evidence type="ECO:0000313" key="3">
    <source>
        <dbReference type="EMBL" id="RYC74697.1"/>
    </source>
</evidence>
<dbReference type="CDD" id="cd00487">
    <property type="entry name" value="Pep_deformylase"/>
    <property type="match status" value="1"/>
</dbReference>
<dbReference type="SUPFAM" id="SSF56420">
    <property type="entry name" value="Peptide deformylase"/>
    <property type="match status" value="1"/>
</dbReference>
<gene>
    <name evidence="2 3" type="primary">def</name>
    <name evidence="3" type="ORF">G3RUM_00449</name>
</gene>
<dbReference type="PIRSF" id="PIRSF004749">
    <property type="entry name" value="Pep_def"/>
    <property type="match status" value="1"/>
</dbReference>
<dbReference type="PANTHER" id="PTHR10458:SF22">
    <property type="entry name" value="PEPTIDE DEFORMYLASE"/>
    <property type="match status" value="1"/>
</dbReference>
<dbReference type="GO" id="GO:0042586">
    <property type="term" value="F:peptide deformylase activity"/>
    <property type="evidence" value="ECO:0007669"/>
    <property type="project" value="UniProtKB-EC"/>
</dbReference>
<evidence type="ECO:0000256" key="2">
    <source>
        <dbReference type="HAMAP-Rule" id="MF_00163"/>
    </source>
</evidence>
<evidence type="ECO:0000256" key="1">
    <source>
        <dbReference type="ARBA" id="ARBA00010759"/>
    </source>
</evidence>
<reference evidence="3 4" key="1">
    <citation type="journal article" date="2018" name="bioRxiv">
        <title>Evidence of independent acquisition and adaption of ultra-small bacteria to human hosts across the highly diverse yet reduced genomes of the phylum Saccharibacteria.</title>
        <authorList>
            <person name="McLean J.S."/>
            <person name="Bor B."/>
            <person name="To T.T."/>
            <person name="Liu Q."/>
            <person name="Kearns K.A."/>
            <person name="Solden L.M."/>
            <person name="Wrighton K.C."/>
            <person name="He X."/>
            <person name="Shi W."/>
        </authorList>
    </citation>
    <scope>NUCLEOTIDE SEQUENCE [LARGE SCALE GENOMIC DNA]</scope>
    <source>
        <strain evidence="3 4">TM7_G3_2_Rum_HOT_351B</strain>
    </source>
</reference>
<feature type="binding site" evidence="2">
    <location>
        <position position="144"/>
    </location>
    <ligand>
        <name>Fe cation</name>
        <dbReference type="ChEBI" id="CHEBI:24875"/>
    </ligand>
</feature>
<sequence>MNKVIQKTIKHDEAYLRQISKPVLFEDPNLAGDINLLRQFCKDSNNCLALAAVQVGVPKRIIYLKNTTLALYDKDKSYNEAKILINPKIISRKGAAKFWEACVSCLDYTGLVCRPYQMKIEYYDQRGNKHLKTLTGFESTVVAHEIDHLDGVLHIDIAEEILRMDKEERKIFRKDHPYVVISKTCDYKEPTPRIYKV</sequence>
<comment type="cofactor">
    <cofactor evidence="2">
        <name>Fe(2+)</name>
        <dbReference type="ChEBI" id="CHEBI:29033"/>
    </cofactor>
    <text evidence="2">Binds 1 Fe(2+) ion.</text>
</comment>
<organism evidence="3 4">
    <name type="scientific">Candidatus Nanosyncoccus alces</name>
    <dbReference type="NCBI Taxonomy" id="2171997"/>
    <lineage>
        <taxon>Bacteria</taxon>
        <taxon>Candidatus Saccharimonadota</taxon>
        <taxon>Candidatus Nanosyncoccalia</taxon>
        <taxon>Candidatus Nanosyncoccales</taxon>
        <taxon>Candidatus Nanosyncoccaceae</taxon>
        <taxon>Candidatus Nanosyncoccus</taxon>
    </lineage>
</organism>
<feature type="binding site" evidence="2">
    <location>
        <position position="148"/>
    </location>
    <ligand>
        <name>Fe cation</name>
        <dbReference type="ChEBI" id="CHEBI:24875"/>
    </ligand>
</feature>
<accession>A0ABY0FNS6</accession>
<comment type="catalytic activity">
    <reaction evidence="2">
        <text>N-terminal N-formyl-L-methionyl-[peptide] + H2O = N-terminal L-methionyl-[peptide] + formate</text>
        <dbReference type="Rhea" id="RHEA:24420"/>
        <dbReference type="Rhea" id="RHEA-COMP:10639"/>
        <dbReference type="Rhea" id="RHEA-COMP:10640"/>
        <dbReference type="ChEBI" id="CHEBI:15377"/>
        <dbReference type="ChEBI" id="CHEBI:15740"/>
        <dbReference type="ChEBI" id="CHEBI:49298"/>
        <dbReference type="ChEBI" id="CHEBI:64731"/>
        <dbReference type="EC" id="3.5.1.88"/>
    </reaction>
</comment>
<comment type="caution">
    <text evidence="3">The sequence shown here is derived from an EMBL/GenBank/DDBJ whole genome shotgun (WGS) entry which is preliminary data.</text>
</comment>
<evidence type="ECO:0000313" key="4">
    <source>
        <dbReference type="Proteomes" id="UP001191019"/>
    </source>
</evidence>
<dbReference type="Pfam" id="PF01327">
    <property type="entry name" value="Pep_deformylase"/>
    <property type="match status" value="1"/>
</dbReference>
<keyword evidence="4" id="KW-1185">Reference proteome</keyword>
<dbReference type="EMBL" id="PRLM01000004">
    <property type="protein sequence ID" value="RYC74697.1"/>
    <property type="molecule type" value="Genomic_DNA"/>
</dbReference>
<dbReference type="PANTHER" id="PTHR10458">
    <property type="entry name" value="PEPTIDE DEFORMYLASE"/>
    <property type="match status" value="1"/>
</dbReference>
<feature type="active site" evidence="2">
    <location>
        <position position="145"/>
    </location>
</feature>
<keyword evidence="2" id="KW-0408">Iron</keyword>
<dbReference type="Proteomes" id="UP001191019">
    <property type="component" value="Unassembled WGS sequence"/>
</dbReference>
<keyword evidence="2" id="KW-0479">Metal-binding</keyword>
<keyword evidence="2 3" id="KW-0378">Hydrolase</keyword>
<protein>
    <recommendedName>
        <fullName evidence="2">Peptide deformylase</fullName>
        <shortName evidence="2">PDF</shortName>
        <ecNumber evidence="2">3.5.1.88</ecNumber>
    </recommendedName>
    <alternativeName>
        <fullName evidence="2">Polypeptide deformylase</fullName>
    </alternativeName>
</protein>
<proteinExistence type="inferred from homology"/>
<feature type="binding site" evidence="2">
    <location>
        <position position="102"/>
    </location>
    <ligand>
        <name>Fe cation</name>
        <dbReference type="ChEBI" id="CHEBI:24875"/>
    </ligand>
</feature>
<dbReference type="Gene3D" id="3.90.45.10">
    <property type="entry name" value="Peptide deformylase"/>
    <property type="match status" value="1"/>
</dbReference>
<keyword evidence="2" id="KW-0648">Protein biosynthesis</keyword>
<dbReference type="HAMAP" id="MF_00163">
    <property type="entry name" value="Pep_deformylase"/>
    <property type="match status" value="1"/>
</dbReference>
<comment type="similarity">
    <text evidence="1 2">Belongs to the polypeptide deformylase family.</text>
</comment>
<comment type="function">
    <text evidence="2">Removes the formyl group from the N-terminal Met of newly synthesized proteins. Requires at least a dipeptide for an efficient rate of reaction. N-terminal L-methionine is a prerequisite for activity but the enzyme has broad specificity at other positions.</text>
</comment>
<name>A0ABY0FNS6_9BACT</name>
<reference evidence="3 4" key="2">
    <citation type="journal article" date="2020" name="Cell Rep.">
        <title>Acquisition and Adaptation of Ultra-small Parasitic Reduced Genome Bacteria to Mammalian Hosts.</title>
        <authorList>
            <person name="McLean J.S."/>
            <person name="Bor B."/>
            <person name="Kerns K.A."/>
            <person name="Liu Q."/>
            <person name="To T.T."/>
            <person name="Solden L."/>
            <person name="Hendrickson E.L."/>
            <person name="Wrighton K."/>
            <person name="Shi W."/>
            <person name="He X."/>
        </authorList>
    </citation>
    <scope>NUCLEOTIDE SEQUENCE [LARGE SCALE GENOMIC DNA]</scope>
    <source>
        <strain evidence="3 4">TM7_G3_2_Rum_HOT_351B</strain>
    </source>
</reference>
<dbReference type="InterPro" id="IPR023635">
    <property type="entry name" value="Peptide_deformylase"/>
</dbReference>